<keyword evidence="5" id="KW-1185">Reference proteome</keyword>
<feature type="domain" description="BIG2" evidence="3">
    <location>
        <begin position="330"/>
        <end position="407"/>
    </location>
</feature>
<dbReference type="InterPro" id="IPR008964">
    <property type="entry name" value="Invasin/intimin_cell_adhesion"/>
</dbReference>
<dbReference type="SUPFAM" id="SSF49373">
    <property type="entry name" value="Invasin/intimin cell-adhesion fragments"/>
    <property type="match status" value="1"/>
</dbReference>
<reference evidence="4 5" key="1">
    <citation type="submission" date="2023-02" db="EMBL/GenBank/DDBJ databases">
        <title>Antimicrobial susceptibility testing and tentative epidemiological cut-off values for Lactobacillaceae family species intended for ingestion.</title>
        <authorList>
            <person name="Noehr-Meldgaard K."/>
            <person name="Struve C."/>
            <person name="Ingmer H."/>
            <person name="Koza A."/>
            <person name="Al-Nakeeb K."/>
            <person name="Agersoe Y."/>
        </authorList>
    </citation>
    <scope>NUCLEOTIDE SEQUENCE [LARGE SCALE GENOMIC DNA]</scope>
    <source>
        <strain evidence="4 5">DSM 20193</strain>
    </source>
</reference>
<keyword evidence="1" id="KW-0732">Signal</keyword>
<evidence type="ECO:0000256" key="2">
    <source>
        <dbReference type="SAM" id="MobiDB-lite"/>
    </source>
</evidence>
<name>A0ABT6HDZ3_LEUPS</name>
<dbReference type="NCBIfam" id="TIGR03715">
    <property type="entry name" value="KxYKxGKxW"/>
    <property type="match status" value="1"/>
</dbReference>
<dbReference type="Pfam" id="PF02368">
    <property type="entry name" value="Big_2"/>
    <property type="match status" value="1"/>
</dbReference>
<dbReference type="Gene3D" id="2.60.40.1080">
    <property type="match status" value="1"/>
</dbReference>
<feature type="compositionally biased region" description="Low complexity" evidence="2">
    <location>
        <begin position="112"/>
        <end position="158"/>
    </location>
</feature>
<sequence length="516" mass="54938">MKKKKIRLRVDEDSRVTRFKMYKDGKNWVTAGISKFLYQMISMSDTDNLDVTKKNKIGHGNLVKVVTGISALVGTGSVVTTQVNADTNAANEQVAENNTLANQDKITVDVTASTSESVSSSESASTTESSSEIASTTESGSEIASTTESNSETASTSEYTIDDYENDVVNYLTDNNLLSDVQVSSANFKTALVQSYAALSSAPASPAGTPSNSPLWFLVYWSSGFTQQPQDTTVAVNQTYKLSGSATNNIFDAVTGGWFTNYQWYMYNESTGTWQAVSGATSQTFSGTQSTAGTYYYQLRAKIQGLIITRATLWSNVVTVHVEEKPVVATDMNVTVDNDYLWAGTGATTQAHANTNPSNATGTVSWSTSDSSKATVDEFGHVTAGSSTGKVDIIATLTNPDGTVIVSSKTITIGKGLEDQTVTERSQAEFTVQGVTVPDGATANYVWHKVSATDGSDTVVATGTSSSYTTPATTMQNNGDKYYVVVTVSYNGNTQSLTSNQATLTVLYDSTSESVS</sequence>
<dbReference type="Proteomes" id="UP001529201">
    <property type="component" value="Unassembled WGS sequence"/>
</dbReference>
<evidence type="ECO:0000313" key="5">
    <source>
        <dbReference type="Proteomes" id="UP001529201"/>
    </source>
</evidence>
<feature type="non-terminal residue" evidence="4">
    <location>
        <position position="516"/>
    </location>
</feature>
<organism evidence="4 5">
    <name type="scientific">Leuconostoc pseudomesenteroides</name>
    <dbReference type="NCBI Taxonomy" id="33968"/>
    <lineage>
        <taxon>Bacteria</taxon>
        <taxon>Bacillati</taxon>
        <taxon>Bacillota</taxon>
        <taxon>Bacilli</taxon>
        <taxon>Lactobacillales</taxon>
        <taxon>Lactobacillaceae</taxon>
        <taxon>Leuconostoc</taxon>
    </lineage>
</organism>
<dbReference type="SMART" id="SM00635">
    <property type="entry name" value="BID_2"/>
    <property type="match status" value="1"/>
</dbReference>
<dbReference type="InterPro" id="IPR022263">
    <property type="entry name" value="KxYKxGKxW"/>
</dbReference>
<evidence type="ECO:0000256" key="1">
    <source>
        <dbReference type="ARBA" id="ARBA00022729"/>
    </source>
</evidence>
<dbReference type="InterPro" id="IPR003343">
    <property type="entry name" value="Big_2"/>
</dbReference>
<dbReference type="EMBL" id="JARGDN010000016">
    <property type="protein sequence ID" value="MDG9734286.1"/>
    <property type="molecule type" value="Genomic_DNA"/>
</dbReference>
<evidence type="ECO:0000313" key="4">
    <source>
        <dbReference type="EMBL" id="MDG9734286.1"/>
    </source>
</evidence>
<comment type="caution">
    <text evidence="4">The sequence shown here is derived from an EMBL/GenBank/DDBJ whole genome shotgun (WGS) entry which is preliminary data.</text>
</comment>
<dbReference type="RefSeq" id="WP_279619497.1">
    <property type="nucleotide sequence ID" value="NZ_JARGDN010000016.1"/>
</dbReference>
<proteinExistence type="predicted"/>
<feature type="region of interest" description="Disordered" evidence="2">
    <location>
        <begin position="112"/>
        <end position="159"/>
    </location>
</feature>
<gene>
    <name evidence="4" type="ORF">P1N92_09235</name>
</gene>
<dbReference type="Pfam" id="PF19258">
    <property type="entry name" value="KxYKxGKxW_sig"/>
    <property type="match status" value="1"/>
</dbReference>
<accession>A0ABT6HDZ3</accession>
<protein>
    <submittedName>
        <fullName evidence="4">KxYKxGKxW signal peptide domain-containing protein</fullName>
    </submittedName>
</protein>
<evidence type="ECO:0000259" key="3">
    <source>
        <dbReference type="SMART" id="SM00635"/>
    </source>
</evidence>